<proteinExistence type="predicted"/>
<reference evidence="1" key="1">
    <citation type="submission" date="2022-07" db="EMBL/GenBank/DDBJ databases">
        <title>Complete genome sequence of carbapenem-resistant Klebsiella spp. in Japan.</title>
        <authorList>
            <person name="Maehana S."/>
            <person name="Suzuki M."/>
            <person name="Kitasato H."/>
        </authorList>
    </citation>
    <scope>NUCLEOTIDE SEQUENCE</scope>
    <source>
        <strain evidence="1">KAM644</strain>
    </source>
</reference>
<name>A0AAN1Y7G2_9ENTR</name>
<gene>
    <name evidence="1" type="ORF">KAM644c_39580</name>
</gene>
<dbReference type="AlphaFoldDB" id="A0AAN1Y7G2"/>
<evidence type="ECO:0000313" key="2">
    <source>
        <dbReference type="Proteomes" id="UP001058353"/>
    </source>
</evidence>
<accession>A0AAN1Y7G2</accession>
<sequence>MTNQARHNQVVKNDVEANNRYESANSWWSCFIGRIRTRESGFFMPKIQTRVLHVGWVDRSYPHISVFYKGFF</sequence>
<evidence type="ECO:0000313" key="1">
    <source>
        <dbReference type="EMBL" id="BDO14892.1"/>
    </source>
</evidence>
<dbReference type="Proteomes" id="UP001058353">
    <property type="component" value="Chromosome"/>
</dbReference>
<organism evidence="1 2">
    <name type="scientific">Klebsiella quasipneumoniae subsp. quasipneumoniae</name>
    <dbReference type="NCBI Taxonomy" id="1667327"/>
    <lineage>
        <taxon>Bacteria</taxon>
        <taxon>Pseudomonadati</taxon>
        <taxon>Pseudomonadota</taxon>
        <taxon>Gammaproteobacteria</taxon>
        <taxon>Enterobacterales</taxon>
        <taxon>Enterobacteriaceae</taxon>
        <taxon>Klebsiella/Raoultella group</taxon>
        <taxon>Klebsiella</taxon>
        <taxon>Klebsiella pneumoniae complex</taxon>
    </lineage>
</organism>
<dbReference type="EMBL" id="AP026407">
    <property type="protein sequence ID" value="BDO14892.1"/>
    <property type="molecule type" value="Genomic_DNA"/>
</dbReference>
<protein>
    <submittedName>
        <fullName evidence="1">Uncharacterized protein</fullName>
    </submittedName>
</protein>